<keyword evidence="3" id="KW-1185">Reference proteome</keyword>
<feature type="region of interest" description="Disordered" evidence="1">
    <location>
        <begin position="49"/>
        <end position="80"/>
    </location>
</feature>
<sequence length="93" mass="10471">MNGRKATGVSPSFEPHRRCTNELERPRLLYHGRQSCHVSKVVPPFRTYAPQSGVRKGHHSYQSGFSSSSPTEGQIHQVHPSKKLLATITYNSR</sequence>
<proteinExistence type="predicted"/>
<reference evidence="2 3" key="1">
    <citation type="submission" date="2021-06" db="EMBL/GenBank/DDBJ databases">
        <title>Caerostris extrusa draft genome.</title>
        <authorList>
            <person name="Kono N."/>
            <person name="Arakawa K."/>
        </authorList>
    </citation>
    <scope>NUCLEOTIDE SEQUENCE [LARGE SCALE GENOMIC DNA]</scope>
</reference>
<comment type="caution">
    <text evidence="2">The sequence shown here is derived from an EMBL/GenBank/DDBJ whole genome shotgun (WGS) entry which is preliminary data.</text>
</comment>
<protein>
    <submittedName>
        <fullName evidence="2">Uncharacterized protein</fullName>
    </submittedName>
</protein>
<evidence type="ECO:0000256" key="1">
    <source>
        <dbReference type="SAM" id="MobiDB-lite"/>
    </source>
</evidence>
<dbReference type="Proteomes" id="UP001054945">
    <property type="component" value="Unassembled WGS sequence"/>
</dbReference>
<organism evidence="2 3">
    <name type="scientific">Caerostris extrusa</name>
    <name type="common">Bark spider</name>
    <name type="synonym">Caerostris bankana</name>
    <dbReference type="NCBI Taxonomy" id="172846"/>
    <lineage>
        <taxon>Eukaryota</taxon>
        <taxon>Metazoa</taxon>
        <taxon>Ecdysozoa</taxon>
        <taxon>Arthropoda</taxon>
        <taxon>Chelicerata</taxon>
        <taxon>Arachnida</taxon>
        <taxon>Araneae</taxon>
        <taxon>Araneomorphae</taxon>
        <taxon>Entelegynae</taxon>
        <taxon>Araneoidea</taxon>
        <taxon>Araneidae</taxon>
        <taxon>Caerostris</taxon>
    </lineage>
</organism>
<dbReference type="AlphaFoldDB" id="A0AAV4NC43"/>
<accession>A0AAV4NC43</accession>
<evidence type="ECO:0000313" key="2">
    <source>
        <dbReference type="EMBL" id="GIX82372.1"/>
    </source>
</evidence>
<dbReference type="EMBL" id="BPLR01003231">
    <property type="protein sequence ID" value="GIX82372.1"/>
    <property type="molecule type" value="Genomic_DNA"/>
</dbReference>
<evidence type="ECO:0000313" key="3">
    <source>
        <dbReference type="Proteomes" id="UP001054945"/>
    </source>
</evidence>
<feature type="compositionally biased region" description="Low complexity" evidence="1">
    <location>
        <begin position="60"/>
        <end position="69"/>
    </location>
</feature>
<name>A0AAV4NC43_CAEEX</name>
<gene>
    <name evidence="2" type="ORF">CEXT_613851</name>
</gene>